<evidence type="ECO:0000313" key="2">
    <source>
        <dbReference type="EMBL" id="OJI91930.1"/>
    </source>
</evidence>
<feature type="transmembrane region" description="Helical" evidence="1">
    <location>
        <begin position="206"/>
        <end position="222"/>
    </location>
</feature>
<evidence type="ECO:0000256" key="1">
    <source>
        <dbReference type="SAM" id="Phobius"/>
    </source>
</evidence>
<feature type="transmembrane region" description="Helical" evidence="1">
    <location>
        <begin position="93"/>
        <end position="112"/>
    </location>
</feature>
<reference evidence="2 3" key="1">
    <citation type="submission" date="2016-10" db="EMBL/GenBank/DDBJ databases">
        <title>Genome sequence of Planktotalea frisia SH6-1.</title>
        <authorList>
            <person name="Poehlein A."/>
            <person name="Bakenhus I."/>
            <person name="Voget S."/>
            <person name="Brinkhoff T."/>
            <person name="Simon M."/>
        </authorList>
    </citation>
    <scope>NUCLEOTIDE SEQUENCE [LARGE SCALE GENOMIC DNA]</scope>
    <source>
        <strain evidence="2 3">SH6-1</strain>
    </source>
</reference>
<gene>
    <name evidence="2" type="ORF">PFRI_38360</name>
</gene>
<proteinExistence type="predicted"/>
<organism evidence="2 3">
    <name type="scientific">Planktotalea frisia</name>
    <dbReference type="NCBI Taxonomy" id="696762"/>
    <lineage>
        <taxon>Bacteria</taxon>
        <taxon>Pseudomonadati</taxon>
        <taxon>Pseudomonadota</taxon>
        <taxon>Alphaproteobacteria</taxon>
        <taxon>Rhodobacterales</taxon>
        <taxon>Paracoccaceae</taxon>
        <taxon>Planktotalea</taxon>
    </lineage>
</organism>
<keyword evidence="3" id="KW-1185">Reference proteome</keyword>
<evidence type="ECO:0008006" key="4">
    <source>
        <dbReference type="Google" id="ProtNLM"/>
    </source>
</evidence>
<evidence type="ECO:0000313" key="3">
    <source>
        <dbReference type="Proteomes" id="UP000184514"/>
    </source>
</evidence>
<protein>
    <recommendedName>
        <fullName evidence="4">O-antigen ligase</fullName>
    </recommendedName>
</protein>
<feature type="transmembrane region" description="Helical" evidence="1">
    <location>
        <begin position="184"/>
        <end position="200"/>
    </location>
</feature>
<sequence length="252" mass="27931">MKLQASKKTQFQTVLDAGVALSIGVFPAFHITSLQLAAILILIGAALNYKNVLNIRFAFKWQHFAILQFLVLSLVNILLYPSLEGNRGHYTPLALEALVASLVLVFVLMVYVQDRPSLQSTLKHWLPVGLCVSFCVLSAFYFQAGEGARVRAFTPSSLIPPLWFLTLTLICFNDFKSMSARRKLVPYGLLIMATFVVIYCGGRLAMLTWLIAACALIFFYVPNMGAHGRRRSLGIALFGLYTESSSTRLLTG</sequence>
<feature type="transmembrane region" description="Helical" evidence="1">
    <location>
        <begin position="150"/>
        <end position="172"/>
    </location>
</feature>
<dbReference type="OrthoDB" id="7915840at2"/>
<accession>A0A1L9NRJ8</accession>
<keyword evidence="1" id="KW-0812">Transmembrane</keyword>
<name>A0A1L9NRJ8_9RHOB</name>
<dbReference type="Proteomes" id="UP000184514">
    <property type="component" value="Unassembled WGS sequence"/>
</dbReference>
<comment type="caution">
    <text evidence="2">The sequence shown here is derived from an EMBL/GenBank/DDBJ whole genome shotgun (WGS) entry which is preliminary data.</text>
</comment>
<dbReference type="AlphaFoldDB" id="A0A1L9NRJ8"/>
<keyword evidence="1" id="KW-0472">Membrane</keyword>
<dbReference type="STRING" id="696762.PFRI_38360"/>
<dbReference type="RefSeq" id="WP_139292152.1">
    <property type="nucleotide sequence ID" value="NZ_MLCB01000210.1"/>
</dbReference>
<feature type="transmembrane region" description="Helical" evidence="1">
    <location>
        <begin position="61"/>
        <end position="81"/>
    </location>
</feature>
<feature type="transmembrane region" description="Helical" evidence="1">
    <location>
        <begin position="124"/>
        <end position="144"/>
    </location>
</feature>
<dbReference type="EMBL" id="MLCB01000210">
    <property type="protein sequence ID" value="OJI91930.1"/>
    <property type="molecule type" value="Genomic_DNA"/>
</dbReference>
<feature type="transmembrane region" description="Helical" evidence="1">
    <location>
        <begin position="20"/>
        <end position="49"/>
    </location>
</feature>
<keyword evidence="1" id="KW-1133">Transmembrane helix</keyword>